<dbReference type="AlphaFoldDB" id="R5XMT5"/>
<feature type="transmembrane region" description="Helical" evidence="1">
    <location>
        <begin position="113"/>
        <end position="135"/>
    </location>
</feature>
<comment type="caution">
    <text evidence="2">The sequence shown here is derived from an EMBL/GenBank/DDBJ whole genome shotgun (WGS) entry which is preliminary data.</text>
</comment>
<dbReference type="Proteomes" id="UP000017980">
    <property type="component" value="Unassembled WGS sequence"/>
</dbReference>
<feature type="transmembrane region" description="Helical" evidence="1">
    <location>
        <begin position="15"/>
        <end position="42"/>
    </location>
</feature>
<organism evidence="2 3">
    <name type="scientific">Intestinibacter bartlettii CAG:1329</name>
    <dbReference type="NCBI Taxonomy" id="1263063"/>
    <lineage>
        <taxon>Bacteria</taxon>
        <taxon>Bacillati</taxon>
        <taxon>Bacillota</taxon>
        <taxon>Clostridia</taxon>
        <taxon>Peptostreptococcales</taxon>
        <taxon>Peptostreptococcaceae</taxon>
        <taxon>Intestinibacter</taxon>
    </lineage>
</organism>
<dbReference type="EMBL" id="CBBD010000029">
    <property type="protein sequence ID" value="CDA09981.1"/>
    <property type="molecule type" value="Genomic_DNA"/>
</dbReference>
<evidence type="ECO:0000313" key="2">
    <source>
        <dbReference type="EMBL" id="CDA09981.1"/>
    </source>
</evidence>
<dbReference type="RefSeq" id="WP_022071361.1">
    <property type="nucleotide sequence ID" value="NZ_HF999322.1"/>
</dbReference>
<keyword evidence="1" id="KW-0472">Membrane</keyword>
<gene>
    <name evidence="2" type="ORF">BN488_01034</name>
</gene>
<feature type="transmembrane region" description="Helical" evidence="1">
    <location>
        <begin position="63"/>
        <end position="85"/>
    </location>
</feature>
<evidence type="ECO:0000313" key="3">
    <source>
        <dbReference type="Proteomes" id="UP000017980"/>
    </source>
</evidence>
<keyword evidence="1" id="KW-1133">Transmembrane helix</keyword>
<sequence>MKKNQTKLYNVIMPIWLLVIFPFTWIIILPLNYLIDTLVLRLTMKHLNIENRKEIYKMTILKTWLFGFLADFIGAALLLIAPFGLSEHVNDNSTFGIIVDKLSQIMINPFDNIYSIVITIVAVIITAYFIYLFNYRFALKKAFEEGSLDDKQMKKIALSMAVFTAPYVFLLPAIY</sequence>
<keyword evidence="1" id="KW-0812">Transmembrane</keyword>
<accession>R5XMT5</accession>
<feature type="transmembrane region" description="Helical" evidence="1">
    <location>
        <begin position="156"/>
        <end position="174"/>
    </location>
</feature>
<proteinExistence type="predicted"/>
<protein>
    <submittedName>
        <fullName evidence="2">Uncharacterized protein</fullName>
    </submittedName>
</protein>
<name>R5XMT5_9FIRM</name>
<reference evidence="2" key="1">
    <citation type="submission" date="2012-11" db="EMBL/GenBank/DDBJ databases">
        <title>Dependencies among metagenomic species, viruses, plasmids and units of genetic variation.</title>
        <authorList>
            <person name="Nielsen H.B."/>
            <person name="Almeida M."/>
            <person name="Juncker A.S."/>
            <person name="Rasmussen S."/>
            <person name="Li J."/>
            <person name="Sunagawa S."/>
            <person name="Plichta D."/>
            <person name="Gautier L."/>
            <person name="Le Chatelier E."/>
            <person name="Peletier E."/>
            <person name="Bonde I."/>
            <person name="Nielsen T."/>
            <person name="Manichanh C."/>
            <person name="Arumugam M."/>
            <person name="Batto J."/>
            <person name="Santos M.B.Q.D."/>
            <person name="Blom N."/>
            <person name="Borruel N."/>
            <person name="Burgdorf K.S."/>
            <person name="Boumezbeur F."/>
            <person name="Casellas F."/>
            <person name="Dore J."/>
            <person name="Guarner F."/>
            <person name="Hansen T."/>
            <person name="Hildebrand F."/>
            <person name="Kaas R.S."/>
            <person name="Kennedy S."/>
            <person name="Kristiansen K."/>
            <person name="Kultima J.R."/>
            <person name="Leonard P."/>
            <person name="Levenez F."/>
            <person name="Lund O."/>
            <person name="Moumen B."/>
            <person name="Le Paslier D."/>
            <person name="Pons N."/>
            <person name="Pedersen O."/>
            <person name="Prifti E."/>
            <person name="Qin J."/>
            <person name="Raes J."/>
            <person name="Tap J."/>
            <person name="Tims S."/>
            <person name="Ussery D.W."/>
            <person name="Yamada T."/>
            <person name="MetaHit consortium"/>
            <person name="Renault P."/>
            <person name="Sicheritz-Ponten T."/>
            <person name="Bork P."/>
            <person name="Wang J."/>
            <person name="Brunak S."/>
            <person name="Ehrlich S.D."/>
        </authorList>
    </citation>
    <scope>NUCLEOTIDE SEQUENCE [LARGE SCALE GENOMIC DNA]</scope>
</reference>
<evidence type="ECO:0000256" key="1">
    <source>
        <dbReference type="SAM" id="Phobius"/>
    </source>
</evidence>